<proteinExistence type="predicted"/>
<organism evidence="2 3">
    <name type="scientific">Saccharothrix yanglingensis</name>
    <dbReference type="NCBI Taxonomy" id="659496"/>
    <lineage>
        <taxon>Bacteria</taxon>
        <taxon>Bacillati</taxon>
        <taxon>Actinomycetota</taxon>
        <taxon>Actinomycetes</taxon>
        <taxon>Pseudonocardiales</taxon>
        <taxon>Pseudonocardiaceae</taxon>
        <taxon>Saccharothrix</taxon>
    </lineage>
</organism>
<dbReference type="Proteomes" id="UP001225605">
    <property type="component" value="Unassembled WGS sequence"/>
</dbReference>
<name>A0ABU0X751_9PSEU</name>
<reference evidence="2 3" key="1">
    <citation type="submission" date="2017-06" db="EMBL/GenBank/DDBJ databases">
        <title>Cultured bacterium strain Saccharothrix yanglingensis Hhs.015.</title>
        <authorList>
            <person name="Xia Y."/>
        </authorList>
    </citation>
    <scope>NUCLEOTIDE SEQUENCE [LARGE SCALE GENOMIC DNA]</scope>
    <source>
        <strain evidence="2 3">Hhs.015</strain>
    </source>
</reference>
<dbReference type="CDD" id="cd02440">
    <property type="entry name" value="AdoMet_MTases"/>
    <property type="match status" value="1"/>
</dbReference>
<sequence>MVMGRFLNLRRHGEGVDFRYRACTDRQRRELFGHGPHGVELDFPFPVLDDHWNEQVCPPEAWGGDHALVHGLDAQERHLREHATRLARDLFPGAAPLVFDPACSTGTFLSALATALPHARCLGADLSPAMVRRAAARSVDVVVADAAHPPLPPGSVDLLVVRFLNAEVVRRAAAGPLFDALTLLTAPGGHVFVLGHTPVLLDPRTAARTTGLRLVDTAAALPRRPGLFQFLHYTSVDHRRAER</sequence>
<feature type="domain" description="Methyltransferase" evidence="1">
    <location>
        <begin position="98"/>
        <end position="189"/>
    </location>
</feature>
<evidence type="ECO:0000313" key="3">
    <source>
        <dbReference type="Proteomes" id="UP001225605"/>
    </source>
</evidence>
<accession>A0ABU0X751</accession>
<evidence type="ECO:0000259" key="1">
    <source>
        <dbReference type="Pfam" id="PF13649"/>
    </source>
</evidence>
<evidence type="ECO:0000313" key="2">
    <source>
        <dbReference type="EMBL" id="MDQ2587945.1"/>
    </source>
</evidence>
<dbReference type="SUPFAM" id="SSF53335">
    <property type="entry name" value="S-adenosyl-L-methionine-dependent methyltransferases"/>
    <property type="match status" value="1"/>
</dbReference>
<gene>
    <name evidence="2" type="ORF">CKY47_29005</name>
</gene>
<comment type="caution">
    <text evidence="2">The sequence shown here is derived from an EMBL/GenBank/DDBJ whole genome shotgun (WGS) entry which is preliminary data.</text>
</comment>
<dbReference type="InterPro" id="IPR041698">
    <property type="entry name" value="Methyltransf_25"/>
</dbReference>
<dbReference type="EMBL" id="NSDM01000014">
    <property type="protein sequence ID" value="MDQ2587945.1"/>
    <property type="molecule type" value="Genomic_DNA"/>
</dbReference>
<dbReference type="Gene3D" id="3.40.50.150">
    <property type="entry name" value="Vaccinia Virus protein VP39"/>
    <property type="match status" value="1"/>
</dbReference>
<dbReference type="Pfam" id="PF13649">
    <property type="entry name" value="Methyltransf_25"/>
    <property type="match status" value="1"/>
</dbReference>
<dbReference type="InterPro" id="IPR029063">
    <property type="entry name" value="SAM-dependent_MTases_sf"/>
</dbReference>
<keyword evidence="3" id="KW-1185">Reference proteome</keyword>
<protein>
    <recommendedName>
        <fullName evidence="1">Methyltransferase domain-containing protein</fullName>
    </recommendedName>
</protein>